<feature type="domain" description="Protein kinase" evidence="1">
    <location>
        <begin position="1"/>
        <end position="164"/>
    </location>
</feature>
<dbReference type="Gene3D" id="1.10.510.10">
    <property type="entry name" value="Transferase(Phosphotransferase) domain 1"/>
    <property type="match status" value="1"/>
</dbReference>
<dbReference type="GO" id="GO:0005524">
    <property type="term" value="F:ATP binding"/>
    <property type="evidence" value="ECO:0007669"/>
    <property type="project" value="InterPro"/>
</dbReference>
<dbReference type="InterPro" id="IPR011009">
    <property type="entry name" value="Kinase-like_dom_sf"/>
</dbReference>
<dbReference type="PANTHER" id="PTHR11909">
    <property type="entry name" value="CASEIN KINASE-RELATED"/>
    <property type="match status" value="1"/>
</dbReference>
<dbReference type="InterPro" id="IPR000719">
    <property type="entry name" value="Prot_kinase_dom"/>
</dbReference>
<feature type="non-terminal residue" evidence="2">
    <location>
        <position position="1"/>
    </location>
</feature>
<dbReference type="InterPro" id="IPR050235">
    <property type="entry name" value="CK1_Ser-Thr_kinase"/>
</dbReference>
<proteinExistence type="predicted"/>
<keyword evidence="3" id="KW-1185">Reference proteome</keyword>
<accession>A0A3P6SKN8</accession>
<evidence type="ECO:0000259" key="1">
    <source>
        <dbReference type="PROSITE" id="PS50011"/>
    </source>
</evidence>
<dbReference type="Proteomes" id="UP000271889">
    <property type="component" value="Unassembled WGS sequence"/>
</dbReference>
<gene>
    <name evidence="2" type="ORF">CGOC_LOCUS6373</name>
</gene>
<reference evidence="2 3" key="1">
    <citation type="submission" date="2018-11" db="EMBL/GenBank/DDBJ databases">
        <authorList>
            <consortium name="Pathogen Informatics"/>
        </authorList>
    </citation>
    <scope>NUCLEOTIDE SEQUENCE [LARGE SCALE GENOMIC DNA]</scope>
</reference>
<dbReference type="SUPFAM" id="SSF56112">
    <property type="entry name" value="Protein kinase-like (PK-like)"/>
    <property type="match status" value="1"/>
</dbReference>
<dbReference type="Pfam" id="PF00069">
    <property type="entry name" value="Pkinase"/>
    <property type="match status" value="1"/>
</dbReference>
<evidence type="ECO:0000313" key="2">
    <source>
        <dbReference type="EMBL" id="VDK67945.1"/>
    </source>
</evidence>
<dbReference type="GO" id="GO:0004672">
    <property type="term" value="F:protein kinase activity"/>
    <property type="evidence" value="ECO:0007669"/>
    <property type="project" value="InterPro"/>
</dbReference>
<name>A0A3P6SKN8_CYLGO</name>
<dbReference type="PROSITE" id="PS50011">
    <property type="entry name" value="PROTEIN_KINASE_DOM"/>
    <property type="match status" value="1"/>
</dbReference>
<sequence>VSTQVRIGINTLFALKQIHDVSIIGFIHRDVKPANLALGRRGTREHKFIHLLDFGLAREFIVNSEGKIKMRRPRQRALFRGTTRYCSINTHEKCEQGRVDDLWCLLYMLAELRGPLPWANARYTINYNYDMSLSAGRGLIYNSTTPLHDYKRSQGLSKLSQPLFSDKKEVHDIKQNTDIEVVLENCPVQLIKFAEHLRYSRKETTFASNFMGITLNYYSRPDYLHLYTLLSDIMKAGRFRTASISDKRTIP</sequence>
<dbReference type="AlphaFoldDB" id="A0A3P6SKN8"/>
<dbReference type="EMBL" id="UYRV01020662">
    <property type="protein sequence ID" value="VDK67945.1"/>
    <property type="molecule type" value="Genomic_DNA"/>
</dbReference>
<evidence type="ECO:0000313" key="3">
    <source>
        <dbReference type="Proteomes" id="UP000271889"/>
    </source>
</evidence>
<dbReference type="OrthoDB" id="5979581at2759"/>
<organism evidence="2 3">
    <name type="scientific">Cylicostephanus goldi</name>
    <name type="common">Nematode worm</name>
    <dbReference type="NCBI Taxonomy" id="71465"/>
    <lineage>
        <taxon>Eukaryota</taxon>
        <taxon>Metazoa</taxon>
        <taxon>Ecdysozoa</taxon>
        <taxon>Nematoda</taxon>
        <taxon>Chromadorea</taxon>
        <taxon>Rhabditida</taxon>
        <taxon>Rhabditina</taxon>
        <taxon>Rhabditomorpha</taxon>
        <taxon>Strongyloidea</taxon>
        <taxon>Strongylidae</taxon>
        <taxon>Cylicostephanus</taxon>
    </lineage>
</organism>
<protein>
    <recommendedName>
        <fullName evidence="1">Protein kinase domain-containing protein</fullName>
    </recommendedName>
</protein>